<evidence type="ECO:0000256" key="1">
    <source>
        <dbReference type="SAM" id="SignalP"/>
    </source>
</evidence>
<dbReference type="RefSeq" id="WP_346786302.1">
    <property type="nucleotide sequence ID" value="NZ_JBDLBR010000021.1"/>
</dbReference>
<dbReference type="Proteomes" id="UP001484535">
    <property type="component" value="Unassembled WGS sequence"/>
</dbReference>
<keyword evidence="1" id="KW-0732">Signal</keyword>
<dbReference type="EMBL" id="JBDLBR010000021">
    <property type="protein sequence ID" value="MEN7538838.1"/>
    <property type="molecule type" value="Genomic_DNA"/>
</dbReference>
<accession>A0ABV0D171</accession>
<sequence>MIHNVRFTAAILAGLATPSAALAEQACYDAKIRALPVDQVPSEIGDCGSDCIIMSWPWFVDLKVKRVIDGALPSKMVRVLTVQHTYRVSREGTWLLRKNTAGGYNVVVPEDGAALARCSAGVTSVEPYIRTGDGHTLDDLRDAGVRRYGHRTN</sequence>
<gene>
    <name evidence="2" type="ORF">ABDJ38_16880</name>
</gene>
<organism evidence="2 3">
    <name type="scientific">Aurantiacibacter flavus</name>
    <dbReference type="NCBI Taxonomy" id="3145232"/>
    <lineage>
        <taxon>Bacteria</taxon>
        <taxon>Pseudomonadati</taxon>
        <taxon>Pseudomonadota</taxon>
        <taxon>Alphaproteobacteria</taxon>
        <taxon>Sphingomonadales</taxon>
        <taxon>Erythrobacteraceae</taxon>
        <taxon>Aurantiacibacter</taxon>
    </lineage>
</organism>
<keyword evidence="3" id="KW-1185">Reference proteome</keyword>
<evidence type="ECO:0000313" key="2">
    <source>
        <dbReference type="EMBL" id="MEN7538838.1"/>
    </source>
</evidence>
<name>A0ABV0D171_9SPHN</name>
<protein>
    <submittedName>
        <fullName evidence="2">Uncharacterized protein</fullName>
    </submittedName>
</protein>
<evidence type="ECO:0000313" key="3">
    <source>
        <dbReference type="Proteomes" id="UP001484535"/>
    </source>
</evidence>
<proteinExistence type="predicted"/>
<feature type="chain" id="PRO_5045531571" evidence="1">
    <location>
        <begin position="24"/>
        <end position="153"/>
    </location>
</feature>
<feature type="signal peptide" evidence="1">
    <location>
        <begin position="1"/>
        <end position="23"/>
    </location>
</feature>
<comment type="caution">
    <text evidence="2">The sequence shown here is derived from an EMBL/GenBank/DDBJ whole genome shotgun (WGS) entry which is preliminary data.</text>
</comment>
<reference evidence="2 3" key="1">
    <citation type="submission" date="2024-05" db="EMBL/GenBank/DDBJ databases">
        <authorList>
            <person name="Park S."/>
        </authorList>
    </citation>
    <scope>NUCLEOTIDE SEQUENCE [LARGE SCALE GENOMIC DNA]</scope>
    <source>
        <strain evidence="2 3">DGU5</strain>
    </source>
</reference>